<evidence type="ECO:0000313" key="4">
    <source>
        <dbReference type="Proteomes" id="UP000036790"/>
    </source>
</evidence>
<feature type="region of interest" description="Disordered" evidence="1">
    <location>
        <begin position="149"/>
        <end position="168"/>
    </location>
</feature>
<dbReference type="Proteomes" id="UP000036790">
    <property type="component" value="Unassembled WGS sequence"/>
</dbReference>
<gene>
    <name evidence="3" type="ORF">ADT25_01945</name>
</gene>
<dbReference type="PANTHER" id="PTHR34846:SF10">
    <property type="entry name" value="CYTOPLASMIC PROTEIN"/>
    <property type="match status" value="1"/>
</dbReference>
<reference evidence="3 4" key="1">
    <citation type="submission" date="2015-07" db="EMBL/GenBank/DDBJ databases">
        <authorList>
            <consortium name="Consortium for Microbial Forensics and Genomics (microFORGE)"/>
            <person name="Knight B.M."/>
            <person name="Roberts D.P."/>
            <person name="Lin D."/>
            <person name="Hari K."/>
            <person name="Fletcher J."/>
            <person name="Melcher U."/>
            <person name="Blagden T."/>
            <person name="Winegar R.A."/>
        </authorList>
    </citation>
    <scope>NUCLEOTIDE SEQUENCE [LARGE SCALE GENOMIC DNA]</scope>
    <source>
        <strain evidence="3 4">X11-5A</strain>
    </source>
</reference>
<dbReference type="GO" id="GO:0051920">
    <property type="term" value="F:peroxiredoxin activity"/>
    <property type="evidence" value="ECO:0007669"/>
    <property type="project" value="InterPro"/>
</dbReference>
<name>A0AAP1F026_9XANT</name>
<proteinExistence type="predicted"/>
<accession>A0AAP1F026</accession>
<dbReference type="PANTHER" id="PTHR34846">
    <property type="entry name" value="4-CARBOXYMUCONOLACTONE DECARBOXYLASE FAMILY PROTEIN (AFU_ORTHOLOGUE AFUA_6G11590)"/>
    <property type="match status" value="1"/>
</dbReference>
<dbReference type="InterPro" id="IPR029032">
    <property type="entry name" value="AhpD-like"/>
</dbReference>
<reference evidence="3 4" key="2">
    <citation type="submission" date="2015-09" db="EMBL/GenBank/DDBJ databases">
        <title>Draft genome sequence of Xanthomonas oryzae pv. USA str. X11-5A.</title>
        <authorList>
            <person name="Knight B.M."/>
            <person name="Roberts D.P."/>
            <person name="Lin D."/>
            <person name="Hari K."/>
            <person name="Fletcher J."/>
            <person name="Melcher U."/>
            <person name="Blagden T."/>
            <person name="Winegar R.A."/>
        </authorList>
    </citation>
    <scope>NUCLEOTIDE SEQUENCE [LARGE SCALE GENOMIC DNA]</scope>
    <source>
        <strain evidence="3 4">X11-5A</strain>
    </source>
</reference>
<comment type="caution">
    <text evidence="3">The sequence shown here is derived from an EMBL/GenBank/DDBJ whole genome shotgun (WGS) entry which is preliminary data.</text>
</comment>
<dbReference type="InterPro" id="IPR003779">
    <property type="entry name" value="CMD-like"/>
</dbReference>
<dbReference type="SUPFAM" id="SSF69118">
    <property type="entry name" value="AhpD-like"/>
    <property type="match status" value="1"/>
</dbReference>
<sequence>MHFHRVDHTRHEPTAFHTLLTASQQVHEGALGHALIELVFLRVSQLNGCAYCIDMHATALRKAGIEPRKLDTLAGWRESRFFDPRERLALAWAQALTTLPSGAPPQDAYDALSAHFDDHGISVLTMAIALINAWNRLGVGLQPAMPSAPRAGAVECAGRPQPRRPARG</sequence>
<dbReference type="RefSeq" id="WP_019300265.1">
    <property type="nucleotide sequence ID" value="NZ_CP036251.1"/>
</dbReference>
<dbReference type="NCBIfam" id="TIGR00778">
    <property type="entry name" value="ahpD_dom"/>
    <property type="match status" value="1"/>
</dbReference>
<organism evidence="3 4">
    <name type="scientific">Xanthomonas oryzae</name>
    <dbReference type="NCBI Taxonomy" id="347"/>
    <lineage>
        <taxon>Bacteria</taxon>
        <taxon>Pseudomonadati</taxon>
        <taxon>Pseudomonadota</taxon>
        <taxon>Gammaproteobacteria</taxon>
        <taxon>Lysobacterales</taxon>
        <taxon>Lysobacteraceae</taxon>
        <taxon>Xanthomonas</taxon>
    </lineage>
</organism>
<feature type="domain" description="Carboxymuconolactone decarboxylase-like" evidence="2">
    <location>
        <begin position="15"/>
        <end position="94"/>
    </location>
</feature>
<protein>
    <submittedName>
        <fullName evidence="3">Alkylhydroperoxidase</fullName>
    </submittedName>
</protein>
<dbReference type="Gene3D" id="1.20.1290.10">
    <property type="entry name" value="AhpD-like"/>
    <property type="match status" value="1"/>
</dbReference>
<evidence type="ECO:0000256" key="1">
    <source>
        <dbReference type="SAM" id="MobiDB-lite"/>
    </source>
</evidence>
<evidence type="ECO:0000259" key="2">
    <source>
        <dbReference type="Pfam" id="PF02627"/>
    </source>
</evidence>
<dbReference type="AlphaFoldDB" id="A0AAP1F026"/>
<dbReference type="Pfam" id="PF02627">
    <property type="entry name" value="CMD"/>
    <property type="match status" value="1"/>
</dbReference>
<dbReference type="EMBL" id="LHUJ01000033">
    <property type="protein sequence ID" value="KOR49171.1"/>
    <property type="molecule type" value="Genomic_DNA"/>
</dbReference>
<evidence type="ECO:0000313" key="3">
    <source>
        <dbReference type="EMBL" id="KOR49171.1"/>
    </source>
</evidence>
<dbReference type="InterPro" id="IPR004675">
    <property type="entry name" value="AhpD_core"/>
</dbReference>